<gene>
    <name evidence="3" type="ORF">C1H87_18650</name>
</gene>
<dbReference type="NCBIfam" id="TIGR04183">
    <property type="entry name" value="Por_Secre_tail"/>
    <property type="match status" value="1"/>
</dbReference>
<dbReference type="KEGG" id="fek:C1H87_18650"/>
<evidence type="ECO:0000256" key="1">
    <source>
        <dbReference type="ARBA" id="ARBA00022729"/>
    </source>
</evidence>
<evidence type="ECO:0000259" key="2">
    <source>
        <dbReference type="Pfam" id="PF18962"/>
    </source>
</evidence>
<feature type="domain" description="Secretion system C-terminal sorting" evidence="2">
    <location>
        <begin position="99"/>
        <end position="165"/>
    </location>
</feature>
<keyword evidence="1" id="KW-0732">Signal</keyword>
<reference evidence="3 4" key="1">
    <citation type="submission" date="2018-01" db="EMBL/GenBank/DDBJ databases">
        <title>Complete genome sequence of Flavivirga eckloniae ECD14 isolated from seaweed Ecklonia cava.</title>
        <authorList>
            <person name="Lee J.H."/>
            <person name="Baik K.S."/>
            <person name="Seong C.N."/>
        </authorList>
    </citation>
    <scope>NUCLEOTIDE SEQUENCE [LARGE SCALE GENOMIC DNA]</scope>
    <source>
        <strain evidence="3 4">ECD14</strain>
    </source>
</reference>
<dbReference type="InterPro" id="IPR026444">
    <property type="entry name" value="Secre_tail"/>
</dbReference>
<dbReference type="RefSeq" id="WP_102757268.1">
    <property type="nucleotide sequence ID" value="NZ_CP025791.1"/>
</dbReference>
<dbReference type="OrthoDB" id="1288696at2"/>
<organism evidence="3 4">
    <name type="scientific">Flavivirga eckloniae</name>
    <dbReference type="NCBI Taxonomy" id="1803846"/>
    <lineage>
        <taxon>Bacteria</taxon>
        <taxon>Pseudomonadati</taxon>
        <taxon>Bacteroidota</taxon>
        <taxon>Flavobacteriia</taxon>
        <taxon>Flavobacteriales</taxon>
        <taxon>Flavobacteriaceae</taxon>
        <taxon>Flavivirga</taxon>
    </lineage>
</organism>
<dbReference type="Pfam" id="PF18962">
    <property type="entry name" value="Por_Secre_tail"/>
    <property type="match status" value="1"/>
</dbReference>
<proteinExistence type="predicted"/>
<dbReference type="AlphaFoldDB" id="A0A2K9PU87"/>
<dbReference type="Proteomes" id="UP000235826">
    <property type="component" value="Chromosome"/>
</dbReference>
<name>A0A2K9PU87_9FLAO</name>
<protein>
    <recommendedName>
        <fullName evidence="2">Secretion system C-terminal sorting domain-containing protein</fullName>
    </recommendedName>
</protein>
<dbReference type="EMBL" id="CP025791">
    <property type="protein sequence ID" value="AUP80622.1"/>
    <property type="molecule type" value="Genomic_DNA"/>
</dbReference>
<sequence length="169" mass="18986">MKKPTLTPLLFTFFAFIFLISNVNARTYHVNKNASHANNNGPGTLSEPKRDFQHDWFQRNLNPEDNASTIAGTIDINPYEYGGVLSTPKLTKNDFKAIPNPTSGALFIESSETFSEFKIYNQLGQISKKIQARTKDKGYLINISDLNSGIYILQASNDNIKRAIKVIKI</sequence>
<accession>A0A2K9PU87</accession>
<keyword evidence="4" id="KW-1185">Reference proteome</keyword>
<evidence type="ECO:0000313" key="4">
    <source>
        <dbReference type="Proteomes" id="UP000235826"/>
    </source>
</evidence>
<evidence type="ECO:0000313" key="3">
    <source>
        <dbReference type="EMBL" id="AUP80622.1"/>
    </source>
</evidence>